<evidence type="ECO:0000313" key="7">
    <source>
        <dbReference type="EMBL" id="SOB91301.1"/>
    </source>
</evidence>
<evidence type="ECO:0000256" key="4">
    <source>
        <dbReference type="ARBA" id="ARBA00023172"/>
    </source>
</evidence>
<organism evidence="7 8">
    <name type="scientific">Ureibacillus xyleni</name>
    <dbReference type="NCBI Taxonomy" id="614648"/>
    <lineage>
        <taxon>Bacteria</taxon>
        <taxon>Bacillati</taxon>
        <taxon>Bacillota</taxon>
        <taxon>Bacilli</taxon>
        <taxon>Bacillales</taxon>
        <taxon>Caryophanaceae</taxon>
        <taxon>Ureibacillus</taxon>
    </lineage>
</organism>
<evidence type="ECO:0000259" key="5">
    <source>
        <dbReference type="PROSITE" id="PS50531"/>
    </source>
</evidence>
<dbReference type="SUPFAM" id="SSF46689">
    <property type="entry name" value="Homeodomain-like"/>
    <property type="match status" value="1"/>
</dbReference>
<gene>
    <name evidence="7" type="ORF">SAMN05880501_101286</name>
</gene>
<evidence type="ECO:0000259" key="6">
    <source>
        <dbReference type="PROSITE" id="PS50994"/>
    </source>
</evidence>
<dbReference type="PANTHER" id="PTHR35004:SF6">
    <property type="entry name" value="TRANSPOSASE"/>
    <property type="match status" value="1"/>
</dbReference>
<accession>A0A285RB43</accession>
<dbReference type="GO" id="GO:0015074">
    <property type="term" value="P:DNA integration"/>
    <property type="evidence" value="ECO:0007669"/>
    <property type="project" value="InterPro"/>
</dbReference>
<dbReference type="Proteomes" id="UP000219636">
    <property type="component" value="Unassembled WGS sequence"/>
</dbReference>
<dbReference type="Gene3D" id="1.10.10.60">
    <property type="entry name" value="Homeodomain-like"/>
    <property type="match status" value="1"/>
</dbReference>
<dbReference type="PROSITE" id="PS50531">
    <property type="entry name" value="HTH_IS21"/>
    <property type="match status" value="1"/>
</dbReference>
<dbReference type="GO" id="GO:0000150">
    <property type="term" value="F:DNA strand exchange activity"/>
    <property type="evidence" value="ECO:0007669"/>
    <property type="project" value="InterPro"/>
</dbReference>
<dbReference type="EMBL" id="OBMQ01000001">
    <property type="protein sequence ID" value="SOB91301.1"/>
    <property type="molecule type" value="Genomic_DNA"/>
</dbReference>
<evidence type="ECO:0000256" key="3">
    <source>
        <dbReference type="ARBA" id="ARBA00023125"/>
    </source>
</evidence>
<dbReference type="GO" id="GO:0003677">
    <property type="term" value="F:DNA binding"/>
    <property type="evidence" value="ECO:0007669"/>
    <property type="project" value="UniProtKB-KW"/>
</dbReference>
<reference evidence="8" key="1">
    <citation type="submission" date="2017-08" db="EMBL/GenBank/DDBJ databases">
        <authorList>
            <person name="Varghese N."/>
            <person name="Submissions S."/>
        </authorList>
    </citation>
    <scope>NUCLEOTIDE SEQUENCE [LARGE SCALE GENOMIC DNA]</scope>
    <source>
        <strain evidence="8">JC22</strain>
    </source>
</reference>
<sequence length="521" mass="61583">MKEKLMLYLEIHQMVKQGFSVTDIAKQLKISRTTVYKYLEMSSEEAFEWVNSLSSRKKKLDSYKDWLVAWLQEYPHLSAAQMQDWLLERFPDFVVGESTMRLYVNQLREEYQIEKTRKTREYEAVVEQPMGKQMQVDWGETRQKTKDKKEVKLYCICFVLSHSRYKYVEWQNRPFTTRDTIRSHENAFQYYGGMPEEIVYDQDHLITVSENAGDILLTGEFQAYQKERKFRVYLCRKADPESKGKIENVVKYVKYNFADSRIFSTIENWNERCLEWLKRTGNYKVHNGIKKRPAEVFLLEKQHLKQVSYQLSNESSIESSLTRNVNKDNTIIYKSNRYSVPLGTYRPKGLNTVAIEIYDDQESHKQLIIKRNHGGEVLAKHRLEIGKGKLIKNRNHGRDRSKGIQAYKDTVIRQFENTELATTYVNKMMALYPRYKRDQLDILQKATIEYGEFIDEALQKCVNEQLLSANDFSDVSKYLSKIKNELQPVNNSKVHREKPQNIKVEKRSIRTYTKILGGVTS</sequence>
<dbReference type="PROSITE" id="PS50994">
    <property type="entry name" value="INTEGRASE"/>
    <property type="match status" value="1"/>
</dbReference>
<evidence type="ECO:0000256" key="2">
    <source>
        <dbReference type="ARBA" id="ARBA00022578"/>
    </source>
</evidence>
<dbReference type="Gene3D" id="3.30.420.10">
    <property type="entry name" value="Ribonuclease H-like superfamily/Ribonuclease H"/>
    <property type="match status" value="1"/>
</dbReference>
<proteinExistence type="inferred from homology"/>
<dbReference type="SUPFAM" id="SSF53098">
    <property type="entry name" value="Ribonuclease H-like"/>
    <property type="match status" value="1"/>
</dbReference>
<protein>
    <submittedName>
        <fullName evidence="7">Transposase</fullName>
    </submittedName>
</protein>
<dbReference type="InterPro" id="IPR006120">
    <property type="entry name" value="Resolvase_HTH_dom"/>
</dbReference>
<dbReference type="AlphaFoldDB" id="A0A285RB43"/>
<feature type="domain" description="HTH IS21-type" evidence="5">
    <location>
        <begin position="6"/>
        <end position="71"/>
    </location>
</feature>
<dbReference type="InterPro" id="IPR017894">
    <property type="entry name" value="HTH_IS21_transposase_type"/>
</dbReference>
<dbReference type="Pfam" id="PF02796">
    <property type="entry name" value="HTH_7"/>
    <property type="match status" value="1"/>
</dbReference>
<keyword evidence="2" id="KW-0815">Transposition</keyword>
<evidence type="ECO:0000313" key="8">
    <source>
        <dbReference type="Proteomes" id="UP000219636"/>
    </source>
</evidence>
<comment type="similarity">
    <text evidence="1">Belongs to the transposase IS21/IS408/IS1162 family.</text>
</comment>
<dbReference type="InterPro" id="IPR009057">
    <property type="entry name" value="Homeodomain-like_sf"/>
</dbReference>
<evidence type="ECO:0000256" key="1">
    <source>
        <dbReference type="ARBA" id="ARBA00009277"/>
    </source>
</evidence>
<feature type="domain" description="Integrase catalytic" evidence="6">
    <location>
        <begin position="125"/>
        <end position="301"/>
    </location>
</feature>
<dbReference type="InterPro" id="IPR012337">
    <property type="entry name" value="RNaseH-like_sf"/>
</dbReference>
<dbReference type="GO" id="GO:0032196">
    <property type="term" value="P:transposition"/>
    <property type="evidence" value="ECO:0007669"/>
    <property type="project" value="UniProtKB-KW"/>
</dbReference>
<dbReference type="NCBIfam" id="NF033546">
    <property type="entry name" value="transpos_IS21"/>
    <property type="match status" value="1"/>
</dbReference>
<keyword evidence="8" id="KW-1185">Reference proteome</keyword>
<dbReference type="CDD" id="cd00569">
    <property type="entry name" value="HTH_Hin_like"/>
    <property type="match status" value="1"/>
</dbReference>
<name>A0A285RB43_9BACL</name>
<dbReference type="InterPro" id="IPR001584">
    <property type="entry name" value="Integrase_cat-core"/>
</dbReference>
<dbReference type="InterPro" id="IPR036397">
    <property type="entry name" value="RNaseH_sf"/>
</dbReference>
<dbReference type="OrthoDB" id="92877at2"/>
<dbReference type="PANTHER" id="PTHR35004">
    <property type="entry name" value="TRANSPOSASE RV3428C-RELATED"/>
    <property type="match status" value="1"/>
</dbReference>
<keyword evidence="4" id="KW-0233">DNA recombination</keyword>
<keyword evidence="3" id="KW-0238">DNA-binding</keyword>